<reference evidence="7" key="2">
    <citation type="submission" date="2016-02" db="EMBL/GenBank/DDBJ databases">
        <title>Draft genome sequence of five rapidly growing Mycobacterium species.</title>
        <authorList>
            <person name="Katahira K."/>
            <person name="Gotou Y."/>
            <person name="Iida K."/>
            <person name="Ogura Y."/>
            <person name="Hayashi T."/>
        </authorList>
    </citation>
    <scope>NUCLEOTIDE SEQUENCE [LARGE SCALE GENOMIC DNA]</scope>
    <source>
        <strain evidence="7">JCM6368</strain>
    </source>
</reference>
<dbReference type="AlphaFoldDB" id="A0A100WQC0"/>
<proteinExistence type="predicted"/>
<dbReference type="GO" id="GO:0004497">
    <property type="term" value="F:monooxygenase activity"/>
    <property type="evidence" value="ECO:0007669"/>
    <property type="project" value="UniProtKB-KW"/>
</dbReference>
<dbReference type="EMBL" id="BCSZ01000021">
    <property type="protein sequence ID" value="GAT02069.1"/>
    <property type="molecule type" value="Genomic_DNA"/>
</dbReference>
<accession>A0A100WQC0</accession>
<dbReference type="InterPro" id="IPR051260">
    <property type="entry name" value="Diverse_substr_monoxygenases"/>
</dbReference>
<evidence type="ECO:0000256" key="3">
    <source>
        <dbReference type="ARBA" id="ARBA00023002"/>
    </source>
</evidence>
<dbReference type="PANTHER" id="PTHR30011">
    <property type="entry name" value="ALKANESULFONATE MONOOXYGENASE-RELATED"/>
    <property type="match status" value="1"/>
</dbReference>
<dbReference type="Proteomes" id="UP000069705">
    <property type="component" value="Unassembled WGS sequence"/>
</dbReference>
<keyword evidence="2" id="KW-0288">FMN</keyword>
<feature type="region of interest" description="Disordered" evidence="5">
    <location>
        <begin position="91"/>
        <end position="110"/>
    </location>
</feature>
<dbReference type="SUPFAM" id="SSF51679">
    <property type="entry name" value="Bacterial luciferase-like"/>
    <property type="match status" value="1"/>
</dbReference>
<reference evidence="6 7" key="1">
    <citation type="journal article" date="2016" name="Genome Announc.">
        <title>Draft Genome Sequences of Five Rapidly Growing Mycobacterium Species, M. thermoresistibile, M. fortuitum subsp. acetamidolyticum, M. canariasense, M. brisbanense, and M. novocastrense.</title>
        <authorList>
            <person name="Katahira K."/>
            <person name="Ogura Y."/>
            <person name="Gotoh Y."/>
            <person name="Hayashi T."/>
        </authorList>
    </citation>
    <scope>NUCLEOTIDE SEQUENCE [LARGE SCALE GENOMIC DNA]</scope>
    <source>
        <strain evidence="6 7">JCM6368</strain>
    </source>
</reference>
<dbReference type="GO" id="GO:0016705">
    <property type="term" value="F:oxidoreductase activity, acting on paired donors, with incorporation or reduction of molecular oxygen"/>
    <property type="evidence" value="ECO:0007669"/>
    <property type="project" value="InterPro"/>
</dbReference>
<keyword evidence="1" id="KW-0285">Flavoprotein</keyword>
<evidence type="ECO:0000313" key="6">
    <source>
        <dbReference type="EMBL" id="GAT02069.1"/>
    </source>
</evidence>
<dbReference type="Gene3D" id="3.20.20.30">
    <property type="entry name" value="Luciferase-like domain"/>
    <property type="match status" value="1"/>
</dbReference>
<comment type="caution">
    <text evidence="6">The sequence shown here is derived from an EMBL/GenBank/DDBJ whole genome shotgun (WGS) entry which is preliminary data.</text>
</comment>
<evidence type="ECO:0000256" key="5">
    <source>
        <dbReference type="SAM" id="MobiDB-lite"/>
    </source>
</evidence>
<dbReference type="PANTHER" id="PTHR30011:SF16">
    <property type="entry name" value="C2H2 FINGER DOMAIN TRANSCRIPTION FACTOR (EUROFUNG)-RELATED"/>
    <property type="match status" value="1"/>
</dbReference>
<evidence type="ECO:0000313" key="7">
    <source>
        <dbReference type="Proteomes" id="UP000069705"/>
    </source>
</evidence>
<name>A0A100WQC0_MYCFO</name>
<protein>
    <submittedName>
        <fullName evidence="6">Monooxygenase</fullName>
    </submittedName>
</protein>
<evidence type="ECO:0000256" key="2">
    <source>
        <dbReference type="ARBA" id="ARBA00022643"/>
    </source>
</evidence>
<organism evidence="6 7">
    <name type="scientific">Mycolicibacterium fortuitum subsp. acetamidolyticum</name>
    <dbReference type="NCBI Taxonomy" id="144550"/>
    <lineage>
        <taxon>Bacteria</taxon>
        <taxon>Bacillati</taxon>
        <taxon>Actinomycetota</taxon>
        <taxon>Actinomycetes</taxon>
        <taxon>Mycobacteriales</taxon>
        <taxon>Mycobacteriaceae</taxon>
        <taxon>Mycolicibacterium</taxon>
    </lineage>
</organism>
<keyword evidence="4 6" id="KW-0503">Monooxygenase</keyword>
<dbReference type="InterPro" id="IPR036661">
    <property type="entry name" value="Luciferase-like_sf"/>
</dbReference>
<evidence type="ECO:0000256" key="4">
    <source>
        <dbReference type="ARBA" id="ARBA00023033"/>
    </source>
</evidence>
<gene>
    <name evidence="6" type="ORF">RMCFA_2181</name>
</gene>
<evidence type="ECO:0000256" key="1">
    <source>
        <dbReference type="ARBA" id="ARBA00022630"/>
    </source>
</evidence>
<keyword evidence="3" id="KW-0560">Oxidoreductase</keyword>
<sequence>MVETEDLTVRELLLRLSSGRGHRLFAGTPEQVADTIEEWFTTGAADGFNLIPPALPASLADFVDHVVPELQRRKIFREEYTGSTLRDHLGLDRPANRFSADTDAPVSAAS</sequence>